<feature type="domain" description="Flagellar motor switch protein FliN-like C-terminal" evidence="11">
    <location>
        <begin position="251"/>
        <end position="318"/>
    </location>
</feature>
<dbReference type="PANTHER" id="PTHR30034">
    <property type="entry name" value="FLAGELLAR MOTOR SWITCH PROTEIN FLIM"/>
    <property type="match status" value="1"/>
</dbReference>
<dbReference type="PANTHER" id="PTHR30034:SF6">
    <property type="entry name" value="YOP PROTEINS TRANSLOCATION PROTEIN Q"/>
    <property type="match status" value="1"/>
</dbReference>
<dbReference type="Pfam" id="PF01052">
    <property type="entry name" value="FliMN_C"/>
    <property type="match status" value="1"/>
</dbReference>
<evidence type="ECO:0000256" key="6">
    <source>
        <dbReference type="ARBA" id="ARBA00022500"/>
    </source>
</evidence>
<keyword evidence="12" id="KW-0282">Flagellum</keyword>
<evidence type="ECO:0000256" key="4">
    <source>
        <dbReference type="ARBA" id="ARBA00021898"/>
    </source>
</evidence>
<dbReference type="Gene3D" id="3.40.1550.10">
    <property type="entry name" value="CheC-like"/>
    <property type="match status" value="1"/>
</dbReference>
<evidence type="ECO:0000256" key="9">
    <source>
        <dbReference type="ARBA" id="ARBA00023143"/>
    </source>
</evidence>
<evidence type="ECO:0000256" key="2">
    <source>
        <dbReference type="ARBA" id="ARBA00004202"/>
    </source>
</evidence>
<evidence type="ECO:0000256" key="10">
    <source>
        <dbReference type="ARBA" id="ARBA00025044"/>
    </source>
</evidence>
<accession>A0ABZ0I1C2</accession>
<dbReference type="InterPro" id="IPR001543">
    <property type="entry name" value="FliN-like_C"/>
</dbReference>
<evidence type="ECO:0000313" key="12">
    <source>
        <dbReference type="EMBL" id="WOJ93309.1"/>
    </source>
</evidence>
<keyword evidence="6" id="KW-0145">Chemotaxis</keyword>
<dbReference type="InterPro" id="IPR028976">
    <property type="entry name" value="CheC-like_sf"/>
</dbReference>
<keyword evidence="5" id="KW-1003">Cell membrane</keyword>
<comment type="similarity">
    <text evidence="3">Belongs to the FliM family.</text>
</comment>
<gene>
    <name evidence="12" type="ORF">R0135_16220</name>
</gene>
<proteinExistence type="inferred from homology"/>
<comment type="subcellular location">
    <subcellularLocation>
        <location evidence="1">Bacterial flagellum basal body</location>
    </subcellularLocation>
    <subcellularLocation>
        <location evidence="2">Cell membrane</location>
        <topology evidence="2">Peripheral membrane protein</topology>
    </subcellularLocation>
</comment>
<keyword evidence="12" id="KW-0969">Cilium</keyword>
<evidence type="ECO:0000256" key="8">
    <source>
        <dbReference type="ARBA" id="ARBA00023136"/>
    </source>
</evidence>
<keyword evidence="7" id="KW-0283">Flagellar rotation</keyword>
<comment type="function">
    <text evidence="10">FliM is one of three proteins (FliG, FliN, FliM) that forms the rotor-mounted switch complex (C ring), located at the base of the basal body. This complex interacts with the CheY and CheZ chemotaxis proteins, in addition to contacting components of the motor that determine the direction of flagellar rotation.</text>
</comment>
<evidence type="ECO:0000256" key="5">
    <source>
        <dbReference type="ARBA" id="ARBA00022475"/>
    </source>
</evidence>
<name>A0ABZ0I1C2_9GAMM</name>
<evidence type="ECO:0000259" key="11">
    <source>
        <dbReference type="Pfam" id="PF01052"/>
    </source>
</evidence>
<dbReference type="InterPro" id="IPR036429">
    <property type="entry name" value="SpoA-like_sf"/>
</dbReference>
<protein>
    <recommendedName>
        <fullName evidence="4">Flagellar motor switch protein FliM</fullName>
    </recommendedName>
</protein>
<keyword evidence="12" id="KW-0966">Cell projection</keyword>
<keyword evidence="9" id="KW-0975">Bacterial flagellum</keyword>
<evidence type="ECO:0000313" key="13">
    <source>
        <dbReference type="Proteomes" id="UP001626537"/>
    </source>
</evidence>
<reference evidence="12 13" key="1">
    <citation type="submission" date="2023-10" db="EMBL/GenBank/DDBJ databases">
        <title>Two novel species belonging to the OM43/NOR5 clade.</title>
        <authorList>
            <person name="Park M."/>
        </authorList>
    </citation>
    <scope>NUCLEOTIDE SEQUENCE [LARGE SCALE GENOMIC DNA]</scope>
    <source>
        <strain evidence="12 13">IMCC43200</strain>
    </source>
</reference>
<evidence type="ECO:0000256" key="1">
    <source>
        <dbReference type="ARBA" id="ARBA00004117"/>
    </source>
</evidence>
<keyword evidence="8" id="KW-0472">Membrane</keyword>
<evidence type="ECO:0000256" key="7">
    <source>
        <dbReference type="ARBA" id="ARBA00022779"/>
    </source>
</evidence>
<dbReference type="RefSeq" id="WP_407347958.1">
    <property type="nucleotide sequence ID" value="NZ_CP136864.1"/>
</dbReference>
<evidence type="ECO:0000256" key="3">
    <source>
        <dbReference type="ARBA" id="ARBA00011049"/>
    </source>
</evidence>
<dbReference type="Proteomes" id="UP001626537">
    <property type="component" value="Chromosome"/>
</dbReference>
<keyword evidence="13" id="KW-1185">Reference proteome</keyword>
<sequence>MASDDVLTEGEIDALMESVDDGTSAADAADDGQFRRFDFAAREQSLLREFTALGPLIERQAEMLGEALESGFSIEFTVLAETPELLSVADAVASLDRSVAVTTSSLSPLIGPVFAIAPAGLLSFVVNAYFGGDSRSASESTRSNLTPTELRLAERIADFQFGSISQAWADKLSLEAGELATLGVPDRLEMLPSSDLLLRVAFSLSAGEFSSQISLMLPFAALVPYRERFLPPRKKDEVSDGQTWEPFFRRELPSIELEIAGVLATQSIALADLLQLQPGAVIPLQPPEQVSLNIDNVTLAEGRYGSFDGVKAVQLHRLASLLLPPAN</sequence>
<dbReference type="SUPFAM" id="SSF101801">
    <property type="entry name" value="Surface presentation of antigens (SPOA)"/>
    <property type="match status" value="1"/>
</dbReference>
<dbReference type="EMBL" id="CP136864">
    <property type="protein sequence ID" value="WOJ93309.1"/>
    <property type="molecule type" value="Genomic_DNA"/>
</dbReference>
<dbReference type="Gene3D" id="2.30.330.10">
    <property type="entry name" value="SpoA-like"/>
    <property type="match status" value="1"/>
</dbReference>
<organism evidence="12 13">
    <name type="scientific">Congregibacter variabilis</name>
    <dbReference type="NCBI Taxonomy" id="3081200"/>
    <lineage>
        <taxon>Bacteria</taxon>
        <taxon>Pseudomonadati</taxon>
        <taxon>Pseudomonadota</taxon>
        <taxon>Gammaproteobacteria</taxon>
        <taxon>Cellvibrionales</taxon>
        <taxon>Halieaceae</taxon>
        <taxon>Congregibacter</taxon>
    </lineage>
</organism>